<dbReference type="RefSeq" id="WP_138536831.1">
    <property type="nucleotide sequence ID" value="NZ_VANR01000006.1"/>
</dbReference>
<accession>A0A5S3N6M4</accession>
<evidence type="ECO:0000313" key="1">
    <source>
        <dbReference type="EMBL" id="TMM29089.1"/>
    </source>
</evidence>
<dbReference type="OrthoDB" id="1448514at2"/>
<name>A0A5S3N6M4_9FLAO</name>
<comment type="caution">
    <text evidence="1">The sequence shown here is derived from an EMBL/GenBank/DDBJ whole genome shotgun (WGS) entry which is preliminary data.</text>
</comment>
<dbReference type="Proteomes" id="UP000307140">
    <property type="component" value="Unassembled WGS sequence"/>
</dbReference>
<sequence length="115" mass="13216">MKKVIFTLILLVGFSTANFSQSKKMKEKVEEKATELVQKLDNQIKAGDKKLGLSDDQKAKIKAIQIERLMEIKKLGKNASKEDKKEVNKKHNQKIYKDILTKAQKKARKEGKEDE</sequence>
<organism evidence="1 2">
    <name type="scientific">Polaribacter aestuariivivens</name>
    <dbReference type="NCBI Taxonomy" id="2304626"/>
    <lineage>
        <taxon>Bacteria</taxon>
        <taxon>Pseudomonadati</taxon>
        <taxon>Bacteroidota</taxon>
        <taxon>Flavobacteriia</taxon>
        <taxon>Flavobacteriales</taxon>
        <taxon>Flavobacteriaceae</taxon>
    </lineage>
</organism>
<dbReference type="EMBL" id="VANR01000006">
    <property type="protein sequence ID" value="TMM29089.1"/>
    <property type="molecule type" value="Genomic_DNA"/>
</dbReference>
<proteinExistence type="predicted"/>
<gene>
    <name evidence="1" type="ORF">FDT66_11925</name>
</gene>
<protein>
    <recommendedName>
        <fullName evidence="3">DUF4890 domain-containing protein</fullName>
    </recommendedName>
</protein>
<dbReference type="AlphaFoldDB" id="A0A5S3N6M4"/>
<reference evidence="1 2" key="1">
    <citation type="submission" date="2019-05" db="EMBL/GenBank/DDBJ databases">
        <title>Polaribacter aestuariivivens sp. nov., isolated from a tidal flat.</title>
        <authorList>
            <person name="Yoon J.-H."/>
        </authorList>
    </citation>
    <scope>NUCLEOTIDE SEQUENCE [LARGE SCALE GENOMIC DNA]</scope>
    <source>
        <strain evidence="1 2">DBTF-3</strain>
    </source>
</reference>
<evidence type="ECO:0008006" key="3">
    <source>
        <dbReference type="Google" id="ProtNLM"/>
    </source>
</evidence>
<evidence type="ECO:0000313" key="2">
    <source>
        <dbReference type="Proteomes" id="UP000307140"/>
    </source>
</evidence>
<keyword evidence="2" id="KW-1185">Reference proteome</keyword>